<keyword evidence="1" id="KW-0472">Membrane</keyword>
<protein>
    <submittedName>
        <fullName evidence="3">Diguanylate cyclase</fullName>
    </submittedName>
</protein>
<sequence>MADWIILGAISLLSSGLAVLWLSPRRRRRDTTFGLLSPHSIFDAVFLFDGDRLVAHSDIALAGYRDVTDWGGLRQLLRRDFPEFPDAPDAVRTAGTITVPAIDHAIEREVLCEWIDGIVRVQLRDLTELPRSDHKGGPANDPMRLAMDKAPYPVWLCEADGKVRWCNAAYVALARRIRGAAADLTLPLFPNPEESGQFGKKRRVSITADKSDRRLWFDLTTVECEPDMLCYAVDINAIVEAEIAQRKFVQTLAKTFAQLSIGLAIFDRNRQLALFNPALVDLTSLPADFLSCRPSISSFFDQLRNNNMMPEPKNYRGWRKQMDDLLEAAQDGRYQETWSLPSGSVYSVSGRPHPDGAVAFLFEDITAEITLTRRFRSELELVQAILDKLADAIAVFSADGTLAFTNDAYHKLWGDNPESGFVQTSVLDSTKMWQDQCIATPIWGEIRDFVDMRENRAEWSAQVRARSGTSMTCTVSPIQNGATIVRFGVEAYENSELEPVGT</sequence>
<dbReference type="Pfam" id="PF13188">
    <property type="entry name" value="PAS_8"/>
    <property type="match status" value="1"/>
</dbReference>
<evidence type="ECO:0000313" key="3">
    <source>
        <dbReference type="EMBL" id="KUJ78028.1"/>
    </source>
</evidence>
<evidence type="ECO:0000313" key="4">
    <source>
        <dbReference type="Proteomes" id="UP000053791"/>
    </source>
</evidence>
<dbReference type="Proteomes" id="UP000053791">
    <property type="component" value="Unassembled WGS sequence"/>
</dbReference>
<comment type="caution">
    <text evidence="3">The sequence shown here is derived from an EMBL/GenBank/DDBJ whole genome shotgun (WGS) entry which is preliminary data.</text>
</comment>
<dbReference type="Pfam" id="PF12860">
    <property type="entry name" value="PAS_7"/>
    <property type="match status" value="1"/>
</dbReference>
<keyword evidence="1" id="KW-0812">Transmembrane</keyword>
<evidence type="ECO:0000256" key="1">
    <source>
        <dbReference type="SAM" id="Phobius"/>
    </source>
</evidence>
<dbReference type="InterPro" id="IPR035965">
    <property type="entry name" value="PAS-like_dom_sf"/>
</dbReference>
<accession>A0A0X3TQK4</accession>
<dbReference type="SUPFAM" id="SSF55785">
    <property type="entry name" value="PYP-like sensor domain (PAS domain)"/>
    <property type="match status" value="2"/>
</dbReference>
<feature type="transmembrane region" description="Helical" evidence="1">
    <location>
        <begin position="6"/>
        <end position="23"/>
    </location>
</feature>
<dbReference type="Gene3D" id="3.30.450.20">
    <property type="entry name" value="PAS domain"/>
    <property type="match status" value="1"/>
</dbReference>
<name>A0A0X3TQK4_9RHOB</name>
<dbReference type="RefSeq" id="WP_068347139.1">
    <property type="nucleotide sequence ID" value="NZ_LQBQ01000023.1"/>
</dbReference>
<keyword evidence="1" id="KW-1133">Transmembrane helix</keyword>
<dbReference type="InterPro" id="IPR000014">
    <property type="entry name" value="PAS"/>
</dbReference>
<reference evidence="3 4" key="1">
    <citation type="submission" date="2015-12" db="EMBL/GenBank/DDBJ databases">
        <authorList>
            <person name="Shamseldin A."/>
            <person name="Moawad H."/>
            <person name="Abd El-Rahim W.M."/>
            <person name="Sadowsky M.J."/>
        </authorList>
    </citation>
    <scope>NUCLEOTIDE SEQUENCE [LARGE SCALE GENOMIC DNA]</scope>
    <source>
        <strain evidence="3 4">ZGT118</strain>
    </source>
</reference>
<organism evidence="3 4">
    <name type="scientific">Ruegeria marisrubri</name>
    <dbReference type="NCBI Taxonomy" id="1685379"/>
    <lineage>
        <taxon>Bacteria</taxon>
        <taxon>Pseudomonadati</taxon>
        <taxon>Pseudomonadota</taxon>
        <taxon>Alphaproteobacteria</taxon>
        <taxon>Rhodobacterales</taxon>
        <taxon>Roseobacteraceae</taxon>
        <taxon>Ruegeria</taxon>
    </lineage>
</organism>
<proteinExistence type="predicted"/>
<dbReference type="STRING" id="1685379.AVO45_08660"/>
<dbReference type="SMART" id="SM00091">
    <property type="entry name" value="PAS"/>
    <property type="match status" value="3"/>
</dbReference>
<dbReference type="OrthoDB" id="9797304at2"/>
<dbReference type="AlphaFoldDB" id="A0A0X3TQK4"/>
<feature type="domain" description="PAS" evidence="2">
    <location>
        <begin position="380"/>
        <end position="447"/>
    </location>
</feature>
<gene>
    <name evidence="3" type="ORF">AVO45_08660</name>
</gene>
<evidence type="ECO:0000259" key="2">
    <source>
        <dbReference type="SMART" id="SM00091"/>
    </source>
</evidence>
<keyword evidence="4" id="KW-1185">Reference proteome</keyword>
<feature type="domain" description="PAS" evidence="2">
    <location>
        <begin position="141"/>
        <end position="207"/>
    </location>
</feature>
<dbReference type="EMBL" id="LQBQ01000023">
    <property type="protein sequence ID" value="KUJ78028.1"/>
    <property type="molecule type" value="Genomic_DNA"/>
</dbReference>
<feature type="domain" description="PAS" evidence="2">
    <location>
        <begin position="250"/>
        <end position="317"/>
    </location>
</feature>